<accession>A0A9P9L7Q9</accession>
<keyword evidence="3" id="KW-1185">Reference proteome</keyword>
<organism evidence="2 3">
    <name type="scientific">Fusarium solani</name>
    <name type="common">Filamentous fungus</name>
    <dbReference type="NCBI Taxonomy" id="169388"/>
    <lineage>
        <taxon>Eukaryota</taxon>
        <taxon>Fungi</taxon>
        <taxon>Dikarya</taxon>
        <taxon>Ascomycota</taxon>
        <taxon>Pezizomycotina</taxon>
        <taxon>Sordariomycetes</taxon>
        <taxon>Hypocreomycetidae</taxon>
        <taxon>Hypocreales</taxon>
        <taxon>Nectriaceae</taxon>
        <taxon>Fusarium</taxon>
        <taxon>Fusarium solani species complex</taxon>
    </lineage>
</organism>
<evidence type="ECO:0000313" key="2">
    <source>
        <dbReference type="EMBL" id="KAH7275448.1"/>
    </source>
</evidence>
<feature type="compositionally biased region" description="Acidic residues" evidence="1">
    <location>
        <begin position="213"/>
        <end position="225"/>
    </location>
</feature>
<evidence type="ECO:0000313" key="3">
    <source>
        <dbReference type="Proteomes" id="UP000736672"/>
    </source>
</evidence>
<feature type="region of interest" description="Disordered" evidence="1">
    <location>
        <begin position="207"/>
        <end position="238"/>
    </location>
</feature>
<proteinExistence type="predicted"/>
<dbReference type="Proteomes" id="UP000736672">
    <property type="component" value="Unassembled WGS sequence"/>
</dbReference>
<gene>
    <name evidence="2" type="ORF">B0J15DRAFT_557508</name>
</gene>
<reference evidence="2" key="1">
    <citation type="journal article" date="2021" name="Nat. Commun.">
        <title>Genetic determinants of endophytism in the Arabidopsis root mycobiome.</title>
        <authorList>
            <person name="Mesny F."/>
            <person name="Miyauchi S."/>
            <person name="Thiergart T."/>
            <person name="Pickel B."/>
            <person name="Atanasova L."/>
            <person name="Karlsson M."/>
            <person name="Huettel B."/>
            <person name="Barry K.W."/>
            <person name="Haridas S."/>
            <person name="Chen C."/>
            <person name="Bauer D."/>
            <person name="Andreopoulos W."/>
            <person name="Pangilinan J."/>
            <person name="LaButti K."/>
            <person name="Riley R."/>
            <person name="Lipzen A."/>
            <person name="Clum A."/>
            <person name="Drula E."/>
            <person name="Henrissat B."/>
            <person name="Kohler A."/>
            <person name="Grigoriev I.V."/>
            <person name="Martin F.M."/>
            <person name="Hacquard S."/>
        </authorList>
    </citation>
    <scope>NUCLEOTIDE SEQUENCE</scope>
    <source>
        <strain evidence="2">FSSC 5 MPI-SDFR-AT-0091</strain>
    </source>
</reference>
<evidence type="ECO:0000256" key="1">
    <source>
        <dbReference type="SAM" id="MobiDB-lite"/>
    </source>
</evidence>
<sequence length="479" mass="54781">MDPFSKLPQELRFNLLVSLGSLTEVAMAAWASRALLQQLQEFKGSIVHRYALRDGDLNGDVLQDALAIIKFPRSDATATNVDTQQRMAAIHGHLRKWGAKEFSDPFHPNTRDIPTMLDVHTLCRQMRLYIEDYLSKATSPCLPRAYRRLPPWSHPHFSRNPTQMLLLQDVNQFDADSLGHTDRRKILQAFLRYELLCKIYGLVAGKPDTQHDQEDDYDEDDDDWPGGDPPDGYQFEENNPFRYWDWSIPYRYEKREPEDSELQLLPCVREYLLATYGALIADQVQAPILIAVTRGHPEYENATSSGSGRFPDYNPYNESEDLYHLGGTGWSDTAVSLMATVGFDLLTTTLTSSGHDFVKFLVDYNKEVLNRPPLIDATNVYLPISAPSRRRRISWHCNDYIRLHRQRAWALFDDSCQGPQIPPVDEYRRVYGPGPVGGLVGWGLEMDDTRNEWIAHGQGTMAYSSLIPKMVPVWETRVA</sequence>
<name>A0A9P9L7Q9_FUSSL</name>
<dbReference type="AlphaFoldDB" id="A0A9P9L7Q9"/>
<dbReference type="EMBL" id="JAGTJS010000001">
    <property type="protein sequence ID" value="KAH7275448.1"/>
    <property type="molecule type" value="Genomic_DNA"/>
</dbReference>
<dbReference type="OrthoDB" id="4636359at2759"/>
<comment type="caution">
    <text evidence="2">The sequence shown here is derived from an EMBL/GenBank/DDBJ whole genome shotgun (WGS) entry which is preliminary data.</text>
</comment>
<protein>
    <submittedName>
        <fullName evidence="2">Uncharacterized protein</fullName>
    </submittedName>
</protein>